<evidence type="ECO:0000256" key="1">
    <source>
        <dbReference type="SAM" id="MobiDB-lite"/>
    </source>
</evidence>
<accession>A0A392TYB2</accession>
<evidence type="ECO:0000313" key="3">
    <source>
        <dbReference type="Proteomes" id="UP000265520"/>
    </source>
</evidence>
<dbReference type="Proteomes" id="UP000265520">
    <property type="component" value="Unassembled WGS sequence"/>
</dbReference>
<feature type="compositionally biased region" description="Polar residues" evidence="1">
    <location>
        <begin position="1"/>
        <end position="34"/>
    </location>
</feature>
<proteinExistence type="predicted"/>
<feature type="region of interest" description="Disordered" evidence="1">
    <location>
        <begin position="1"/>
        <end position="57"/>
    </location>
</feature>
<comment type="caution">
    <text evidence="2">The sequence shown here is derived from an EMBL/GenBank/DDBJ whole genome shotgun (WGS) entry which is preliminary data.</text>
</comment>
<organism evidence="2 3">
    <name type="scientific">Trifolium medium</name>
    <dbReference type="NCBI Taxonomy" id="97028"/>
    <lineage>
        <taxon>Eukaryota</taxon>
        <taxon>Viridiplantae</taxon>
        <taxon>Streptophyta</taxon>
        <taxon>Embryophyta</taxon>
        <taxon>Tracheophyta</taxon>
        <taxon>Spermatophyta</taxon>
        <taxon>Magnoliopsida</taxon>
        <taxon>eudicotyledons</taxon>
        <taxon>Gunneridae</taxon>
        <taxon>Pentapetalae</taxon>
        <taxon>rosids</taxon>
        <taxon>fabids</taxon>
        <taxon>Fabales</taxon>
        <taxon>Fabaceae</taxon>
        <taxon>Papilionoideae</taxon>
        <taxon>50 kb inversion clade</taxon>
        <taxon>NPAAA clade</taxon>
        <taxon>Hologalegina</taxon>
        <taxon>IRL clade</taxon>
        <taxon>Trifolieae</taxon>
        <taxon>Trifolium</taxon>
    </lineage>
</organism>
<keyword evidence="3" id="KW-1185">Reference proteome</keyword>
<feature type="non-terminal residue" evidence="2">
    <location>
        <position position="1"/>
    </location>
</feature>
<sequence length="57" mass="6444">LLQHLTNQNRGSELALTSESEPTLTSEPLSSSEVQRLLPQRMNRFRGTLQRHTSEAP</sequence>
<dbReference type="AlphaFoldDB" id="A0A392TYB2"/>
<name>A0A392TYB2_9FABA</name>
<evidence type="ECO:0000313" key="2">
    <source>
        <dbReference type="EMBL" id="MCI66142.1"/>
    </source>
</evidence>
<dbReference type="EMBL" id="LXQA010689507">
    <property type="protein sequence ID" value="MCI66142.1"/>
    <property type="molecule type" value="Genomic_DNA"/>
</dbReference>
<reference evidence="2 3" key="1">
    <citation type="journal article" date="2018" name="Front. Plant Sci.">
        <title>Red Clover (Trifolium pratense) and Zigzag Clover (T. medium) - A Picture of Genomic Similarities and Differences.</title>
        <authorList>
            <person name="Dluhosova J."/>
            <person name="Istvanek J."/>
            <person name="Nedelnik J."/>
            <person name="Repkova J."/>
        </authorList>
    </citation>
    <scope>NUCLEOTIDE SEQUENCE [LARGE SCALE GENOMIC DNA]</scope>
    <source>
        <strain evidence="3">cv. 10/8</strain>
        <tissue evidence="2">Leaf</tissue>
    </source>
</reference>
<protein>
    <submittedName>
        <fullName evidence="2">Uncharacterized protein</fullName>
    </submittedName>
</protein>